<dbReference type="Proteomes" id="UP000001095">
    <property type="component" value="Unassembled WGS sequence"/>
</dbReference>
<proteinExistence type="predicted"/>
<comment type="caution">
    <text evidence="3">The sequence shown here is derived from an EMBL/GenBank/DDBJ whole genome shotgun (WGS) entry which is preliminary data.</text>
</comment>
<accession>K8NWY8</accession>
<evidence type="ECO:0000313" key="3">
    <source>
        <dbReference type="EMBL" id="EKS31950.1"/>
    </source>
</evidence>
<dbReference type="GO" id="GO:0006635">
    <property type="term" value="P:fatty acid beta-oxidation"/>
    <property type="evidence" value="ECO:0007669"/>
    <property type="project" value="InterPro"/>
</dbReference>
<dbReference type="SUPFAM" id="SSF47203">
    <property type="entry name" value="Acyl-CoA dehydrogenase C-terminal domain-like"/>
    <property type="match status" value="1"/>
</dbReference>
<dbReference type="PATRIC" id="fig|883079.3.peg.4257"/>
<sequence length="131" mass="14508">MMGAYEHALAYTKTRKQFGKPIASYQLVQDLLVRMLGNITTCLGLVVRLAQAQDEGVYRHEHSALAKATCTYRMREVVGWARELLGGNGIVLDYNIGRFVADAEAIYSYEGTREMNSLVTARAITGLSAFV</sequence>
<gene>
    <name evidence="3" type="ORF">HMPREF9696_04171</name>
</gene>
<dbReference type="PROSITE" id="PS00073">
    <property type="entry name" value="ACYL_COA_DH_2"/>
    <property type="match status" value="1"/>
</dbReference>
<evidence type="ECO:0000256" key="1">
    <source>
        <dbReference type="ARBA" id="ARBA00022630"/>
    </source>
</evidence>
<name>K8NWY8_9BRAD</name>
<evidence type="ECO:0000259" key="2">
    <source>
        <dbReference type="Pfam" id="PF00441"/>
    </source>
</evidence>
<keyword evidence="1" id="KW-0285">Flavoprotein</keyword>
<reference evidence="3 4" key="1">
    <citation type="submission" date="2012-04" db="EMBL/GenBank/DDBJ databases">
        <title>The Genome Sequence of Afipia clevelandensis ATCC 49720.</title>
        <authorList>
            <consortium name="The Broad Institute Genome Sequencing Platform"/>
            <person name="Earl A."/>
            <person name="Ward D."/>
            <person name="Feldgarden M."/>
            <person name="Gevers D."/>
            <person name="Huys G."/>
            <person name="Walker B."/>
            <person name="Young S.K."/>
            <person name="Zeng Q."/>
            <person name="Gargeya S."/>
            <person name="Fitzgerald M."/>
            <person name="Haas B."/>
            <person name="Abouelleil A."/>
            <person name="Alvarado L."/>
            <person name="Arachchi H.M."/>
            <person name="Berlin A."/>
            <person name="Chapman S.B."/>
            <person name="Goldberg J."/>
            <person name="Griggs A."/>
            <person name="Gujja S."/>
            <person name="Hansen M."/>
            <person name="Howarth C."/>
            <person name="Imamovic A."/>
            <person name="Larimer J."/>
            <person name="McCowen C."/>
            <person name="Montmayeur A."/>
            <person name="Murphy C."/>
            <person name="Neiman D."/>
            <person name="Pearson M."/>
            <person name="Priest M."/>
            <person name="Roberts A."/>
            <person name="Saif S."/>
            <person name="Shea T."/>
            <person name="Sisk P."/>
            <person name="Sykes S."/>
            <person name="Wortman J."/>
            <person name="Nusbaum C."/>
            <person name="Birren B."/>
        </authorList>
    </citation>
    <scope>NUCLEOTIDE SEQUENCE [LARGE SCALE GENOMIC DNA]</scope>
    <source>
        <strain evidence="3 4">ATCC 49720</strain>
    </source>
</reference>
<dbReference type="InterPro" id="IPR045008">
    <property type="entry name" value="ACX4-like"/>
</dbReference>
<evidence type="ECO:0000313" key="4">
    <source>
        <dbReference type="Proteomes" id="UP000001095"/>
    </source>
</evidence>
<protein>
    <recommendedName>
        <fullName evidence="2">Acyl-CoA dehydrogenase/oxidase C-terminal domain-containing protein</fullName>
    </recommendedName>
</protein>
<dbReference type="RefSeq" id="WP_002715037.1">
    <property type="nucleotide sequence ID" value="NZ_KB375281.1"/>
</dbReference>
<dbReference type="AlphaFoldDB" id="K8NWY8"/>
<dbReference type="HOGENOM" id="CLU_018204_8_3_5"/>
<dbReference type="InterPro" id="IPR006089">
    <property type="entry name" value="Acyl-CoA_DH_CS"/>
</dbReference>
<dbReference type="InterPro" id="IPR009075">
    <property type="entry name" value="AcylCo_DH/oxidase_C"/>
</dbReference>
<dbReference type="PANTHER" id="PTHR43188">
    <property type="entry name" value="ACYL-COENZYME A OXIDASE"/>
    <property type="match status" value="1"/>
</dbReference>
<organism evidence="3 4">
    <name type="scientific">Afipia clevelandensis ATCC 49720</name>
    <dbReference type="NCBI Taxonomy" id="883079"/>
    <lineage>
        <taxon>Bacteria</taxon>
        <taxon>Pseudomonadati</taxon>
        <taxon>Pseudomonadota</taxon>
        <taxon>Alphaproteobacteria</taxon>
        <taxon>Hyphomicrobiales</taxon>
        <taxon>Nitrobacteraceae</taxon>
        <taxon>Afipia</taxon>
    </lineage>
</organism>
<feature type="domain" description="Acyl-CoA dehydrogenase/oxidase C-terminal" evidence="2">
    <location>
        <begin position="1"/>
        <end position="124"/>
    </location>
</feature>
<dbReference type="PANTHER" id="PTHR43188:SF1">
    <property type="entry name" value="ACYL-COA DEHYDROGENASE"/>
    <property type="match status" value="1"/>
</dbReference>
<dbReference type="Pfam" id="PF00441">
    <property type="entry name" value="Acyl-CoA_dh_1"/>
    <property type="match status" value="1"/>
</dbReference>
<dbReference type="GO" id="GO:0003995">
    <property type="term" value="F:acyl-CoA dehydrogenase activity"/>
    <property type="evidence" value="ECO:0007669"/>
    <property type="project" value="InterPro"/>
</dbReference>
<dbReference type="Gene3D" id="1.20.140.10">
    <property type="entry name" value="Butyryl-CoA Dehydrogenase, subunit A, domain 3"/>
    <property type="match status" value="1"/>
</dbReference>
<dbReference type="InterPro" id="IPR036250">
    <property type="entry name" value="AcylCo_DH-like_C"/>
</dbReference>
<dbReference type="EMBL" id="AGWY01000018">
    <property type="protein sequence ID" value="EKS31950.1"/>
    <property type="molecule type" value="Genomic_DNA"/>
</dbReference>
<keyword evidence="4" id="KW-1185">Reference proteome</keyword>